<dbReference type="EMBL" id="SRLO01000628">
    <property type="protein sequence ID" value="TNN50199.1"/>
    <property type="molecule type" value="Genomic_DNA"/>
</dbReference>
<sequence>MPSLHRMLQLLSVQEVVKECMEYGQRKLKVRTFNMKYLYNKFMGTQFKYMFLMASLTDPFSKDGDDLKENITDAECTTHSVKPPTPKMGLTTPLVLSGISSISLNL</sequence>
<dbReference type="AlphaFoldDB" id="A0A4Z2G9M6"/>
<dbReference type="Proteomes" id="UP000314294">
    <property type="component" value="Unassembled WGS sequence"/>
</dbReference>
<accession>A0A4Z2G9M6</accession>
<comment type="caution">
    <text evidence="1">The sequence shown here is derived from an EMBL/GenBank/DDBJ whole genome shotgun (WGS) entry which is preliminary data.</text>
</comment>
<protein>
    <submittedName>
        <fullName evidence="1">Uncharacterized protein</fullName>
    </submittedName>
</protein>
<evidence type="ECO:0000313" key="2">
    <source>
        <dbReference type="Proteomes" id="UP000314294"/>
    </source>
</evidence>
<reference evidence="1 2" key="1">
    <citation type="submission" date="2019-03" db="EMBL/GenBank/DDBJ databases">
        <title>First draft genome of Liparis tanakae, snailfish: a comprehensive survey of snailfish specific genes.</title>
        <authorList>
            <person name="Kim W."/>
            <person name="Song I."/>
            <person name="Jeong J.-H."/>
            <person name="Kim D."/>
            <person name="Kim S."/>
            <person name="Ryu S."/>
            <person name="Song J.Y."/>
            <person name="Lee S.K."/>
        </authorList>
    </citation>
    <scope>NUCLEOTIDE SEQUENCE [LARGE SCALE GENOMIC DNA]</scope>
    <source>
        <tissue evidence="1">Muscle</tissue>
    </source>
</reference>
<evidence type="ECO:0000313" key="1">
    <source>
        <dbReference type="EMBL" id="TNN50199.1"/>
    </source>
</evidence>
<name>A0A4Z2G9M6_9TELE</name>
<keyword evidence="2" id="KW-1185">Reference proteome</keyword>
<proteinExistence type="predicted"/>
<gene>
    <name evidence="1" type="ORF">EYF80_039623</name>
</gene>
<organism evidence="1 2">
    <name type="scientific">Liparis tanakae</name>
    <name type="common">Tanaka's snailfish</name>
    <dbReference type="NCBI Taxonomy" id="230148"/>
    <lineage>
        <taxon>Eukaryota</taxon>
        <taxon>Metazoa</taxon>
        <taxon>Chordata</taxon>
        <taxon>Craniata</taxon>
        <taxon>Vertebrata</taxon>
        <taxon>Euteleostomi</taxon>
        <taxon>Actinopterygii</taxon>
        <taxon>Neopterygii</taxon>
        <taxon>Teleostei</taxon>
        <taxon>Neoteleostei</taxon>
        <taxon>Acanthomorphata</taxon>
        <taxon>Eupercaria</taxon>
        <taxon>Perciformes</taxon>
        <taxon>Cottioidei</taxon>
        <taxon>Cottales</taxon>
        <taxon>Liparidae</taxon>
        <taxon>Liparis</taxon>
    </lineage>
</organism>